<feature type="region of interest" description="Disordered" evidence="1">
    <location>
        <begin position="34"/>
        <end position="127"/>
    </location>
</feature>
<feature type="signal peptide" evidence="2">
    <location>
        <begin position="1"/>
        <end position="31"/>
    </location>
</feature>
<accession>A0A164ZYY7</accession>
<proteinExistence type="predicted"/>
<gene>
    <name evidence="3" type="ORF">L228DRAFT_39417</name>
</gene>
<keyword evidence="4" id="KW-1185">Reference proteome</keyword>
<dbReference type="InParanoid" id="A0A164ZYY7"/>
<evidence type="ECO:0000256" key="1">
    <source>
        <dbReference type="SAM" id="MobiDB-lite"/>
    </source>
</evidence>
<evidence type="ECO:0000256" key="2">
    <source>
        <dbReference type="SAM" id="SignalP"/>
    </source>
</evidence>
<name>A0A164ZYY7_XYLHT</name>
<dbReference type="RefSeq" id="XP_018185277.1">
    <property type="nucleotide sequence ID" value="XM_018336551.1"/>
</dbReference>
<feature type="compositionally biased region" description="Low complexity" evidence="1">
    <location>
        <begin position="297"/>
        <end position="316"/>
    </location>
</feature>
<evidence type="ECO:0000313" key="4">
    <source>
        <dbReference type="Proteomes" id="UP000076632"/>
    </source>
</evidence>
<feature type="compositionally biased region" description="Basic residues" evidence="1">
    <location>
        <begin position="48"/>
        <end position="58"/>
    </location>
</feature>
<dbReference type="Proteomes" id="UP000076632">
    <property type="component" value="Unassembled WGS sequence"/>
</dbReference>
<organism evidence="3 4">
    <name type="scientific">Xylona heveae (strain CBS 132557 / TC161)</name>
    <dbReference type="NCBI Taxonomy" id="1328760"/>
    <lineage>
        <taxon>Eukaryota</taxon>
        <taxon>Fungi</taxon>
        <taxon>Dikarya</taxon>
        <taxon>Ascomycota</taxon>
        <taxon>Pezizomycotina</taxon>
        <taxon>Xylonomycetes</taxon>
        <taxon>Xylonales</taxon>
        <taxon>Xylonaceae</taxon>
        <taxon>Xylona</taxon>
    </lineage>
</organism>
<dbReference type="EMBL" id="KV407465">
    <property type="protein sequence ID" value="KZF19722.1"/>
    <property type="molecule type" value="Genomic_DNA"/>
</dbReference>
<feature type="compositionally biased region" description="Low complexity" evidence="1">
    <location>
        <begin position="279"/>
        <end position="288"/>
    </location>
</feature>
<sequence>MKLPMRRTTRLRTAALCNILAFLASAHTITAAPPPAAPSAMVDNFNHPHPHPHSHPHHQQQQQQQQQHSSFSSPSAFMTSSSPSSSSLVVVATPQPPPSPPGSPPPNFPPPSPPPTPPPSHQRPQRVPTQEDVLLFLGKTFDERSSSVFEFEFDFDPNSESKSKSKTMSNTSLKPKPKPHIPRQLVVPNVMIPDLAGNPTRPESESSAALRTLASTSIVVPAAPAITEAKATTASTTKRTKSGCTSTLIQFPHFGMLGAGYRGLASHTDNHIHDHTSDHTPNNTPNHNHGSKGKGKGNATGTNTTKSGAKSTKTSTTYLSTTTTTRSVDCGGCSEIAILQLGGVGPVIVPALTPVWDDDDDVTVTLPVETITMTACAA</sequence>
<dbReference type="GeneID" id="28901688"/>
<feature type="compositionally biased region" description="Pro residues" evidence="1">
    <location>
        <begin position="94"/>
        <end position="121"/>
    </location>
</feature>
<reference evidence="3 4" key="1">
    <citation type="journal article" date="2016" name="Fungal Biol.">
        <title>The genome of Xylona heveae provides a window into fungal endophytism.</title>
        <authorList>
            <person name="Gazis R."/>
            <person name="Kuo A."/>
            <person name="Riley R."/>
            <person name="LaButti K."/>
            <person name="Lipzen A."/>
            <person name="Lin J."/>
            <person name="Amirebrahimi M."/>
            <person name="Hesse C.N."/>
            <person name="Spatafora J.W."/>
            <person name="Henrissat B."/>
            <person name="Hainaut M."/>
            <person name="Grigoriev I.V."/>
            <person name="Hibbett D.S."/>
        </authorList>
    </citation>
    <scope>NUCLEOTIDE SEQUENCE [LARGE SCALE GENOMIC DNA]</scope>
    <source>
        <strain evidence="3 4">TC161</strain>
    </source>
</reference>
<feature type="compositionally biased region" description="Basic and acidic residues" evidence="1">
    <location>
        <begin position="268"/>
        <end position="278"/>
    </location>
</feature>
<protein>
    <submittedName>
        <fullName evidence="3">Uncharacterized protein</fullName>
    </submittedName>
</protein>
<feature type="compositionally biased region" description="Low complexity" evidence="1">
    <location>
        <begin position="59"/>
        <end position="87"/>
    </location>
</feature>
<keyword evidence="2" id="KW-0732">Signal</keyword>
<feature type="compositionally biased region" description="Low complexity" evidence="1">
    <location>
        <begin position="158"/>
        <end position="174"/>
    </location>
</feature>
<dbReference type="AlphaFoldDB" id="A0A164ZYY7"/>
<evidence type="ECO:0000313" key="3">
    <source>
        <dbReference type="EMBL" id="KZF19722.1"/>
    </source>
</evidence>
<feature type="region of interest" description="Disordered" evidence="1">
    <location>
        <begin position="155"/>
        <end position="181"/>
    </location>
</feature>
<feature type="region of interest" description="Disordered" evidence="1">
    <location>
        <begin position="267"/>
        <end position="316"/>
    </location>
</feature>
<feature type="chain" id="PRO_5007855104" evidence="2">
    <location>
        <begin position="32"/>
        <end position="378"/>
    </location>
</feature>